<keyword evidence="4" id="KW-1185">Reference proteome</keyword>
<keyword evidence="2" id="KW-0732">Signal</keyword>
<name>A0AAU9PP82_9ASTR</name>
<dbReference type="AlphaFoldDB" id="A0AAU9PP82"/>
<evidence type="ECO:0000256" key="1">
    <source>
        <dbReference type="SAM" id="MobiDB-lite"/>
    </source>
</evidence>
<evidence type="ECO:0000313" key="4">
    <source>
        <dbReference type="Proteomes" id="UP001157418"/>
    </source>
</evidence>
<dbReference type="Proteomes" id="UP001157418">
    <property type="component" value="Unassembled WGS sequence"/>
</dbReference>
<feature type="chain" id="PRO_5043381395" description="Transmembrane protein" evidence="2">
    <location>
        <begin position="26"/>
        <end position="95"/>
    </location>
</feature>
<feature type="compositionally biased region" description="Basic residues" evidence="1">
    <location>
        <begin position="69"/>
        <end position="80"/>
    </location>
</feature>
<proteinExistence type="predicted"/>
<accession>A0AAU9PP82</accession>
<evidence type="ECO:0008006" key="5">
    <source>
        <dbReference type="Google" id="ProtNLM"/>
    </source>
</evidence>
<protein>
    <recommendedName>
        <fullName evidence="5">Transmembrane protein</fullName>
    </recommendedName>
</protein>
<feature type="signal peptide" evidence="2">
    <location>
        <begin position="1"/>
        <end position="25"/>
    </location>
</feature>
<reference evidence="3 4" key="1">
    <citation type="submission" date="2022-01" db="EMBL/GenBank/DDBJ databases">
        <authorList>
            <person name="Xiong W."/>
            <person name="Schranz E."/>
        </authorList>
    </citation>
    <scope>NUCLEOTIDE SEQUENCE [LARGE SCALE GENOMIC DNA]</scope>
</reference>
<sequence>MDLKNRFTTVFLLFLLFAMPTFSRGRLILPTAKVNSEIYEIDYRGPETHSYMPPPNKSGGVNTNGCPMKNHKASHSRSKRLSTENATKEVKKLHG</sequence>
<gene>
    <name evidence="3" type="ORF">LVIROSA_LOCUS37470</name>
</gene>
<evidence type="ECO:0000313" key="3">
    <source>
        <dbReference type="EMBL" id="CAH1452153.1"/>
    </source>
</evidence>
<organism evidence="3 4">
    <name type="scientific">Lactuca virosa</name>
    <dbReference type="NCBI Taxonomy" id="75947"/>
    <lineage>
        <taxon>Eukaryota</taxon>
        <taxon>Viridiplantae</taxon>
        <taxon>Streptophyta</taxon>
        <taxon>Embryophyta</taxon>
        <taxon>Tracheophyta</taxon>
        <taxon>Spermatophyta</taxon>
        <taxon>Magnoliopsida</taxon>
        <taxon>eudicotyledons</taxon>
        <taxon>Gunneridae</taxon>
        <taxon>Pentapetalae</taxon>
        <taxon>asterids</taxon>
        <taxon>campanulids</taxon>
        <taxon>Asterales</taxon>
        <taxon>Asteraceae</taxon>
        <taxon>Cichorioideae</taxon>
        <taxon>Cichorieae</taxon>
        <taxon>Lactucinae</taxon>
        <taxon>Lactuca</taxon>
    </lineage>
</organism>
<comment type="caution">
    <text evidence="3">The sequence shown here is derived from an EMBL/GenBank/DDBJ whole genome shotgun (WGS) entry which is preliminary data.</text>
</comment>
<dbReference type="EMBL" id="CAKMRJ010005745">
    <property type="protein sequence ID" value="CAH1452153.1"/>
    <property type="molecule type" value="Genomic_DNA"/>
</dbReference>
<feature type="region of interest" description="Disordered" evidence="1">
    <location>
        <begin position="45"/>
        <end position="95"/>
    </location>
</feature>
<feature type="compositionally biased region" description="Basic and acidic residues" evidence="1">
    <location>
        <begin position="86"/>
        <end position="95"/>
    </location>
</feature>
<evidence type="ECO:0000256" key="2">
    <source>
        <dbReference type="SAM" id="SignalP"/>
    </source>
</evidence>